<reference evidence="3 4" key="1">
    <citation type="submission" date="2019-03" db="EMBL/GenBank/DDBJ databases">
        <title>Complete Genome Sequence of Leuconostoc kimchii strain NKJ218 Isolated from Homemade Kimchi.</title>
        <authorList>
            <person name="Jung J.Y."/>
            <person name="Jin H.M."/>
            <person name="Jung J.-W."/>
            <person name="Lee S.-Y."/>
            <person name="Ryu B.-G."/>
            <person name="Han S.-S."/>
            <person name="Kang H.K."/>
            <person name="Choi H.W."/>
            <person name="Chung E.J."/>
            <person name="Choi K.-M."/>
        </authorList>
    </citation>
    <scope>NUCLEOTIDE SEQUENCE [LARGE SCALE GENOMIC DNA]</scope>
    <source>
        <strain evidence="3 4">NKJ218</strain>
    </source>
</reference>
<dbReference type="SUPFAM" id="SSF55174">
    <property type="entry name" value="Alpha-L RNA-binding motif"/>
    <property type="match status" value="1"/>
</dbReference>
<keyword evidence="1" id="KW-0694">RNA-binding</keyword>
<dbReference type="EMBL" id="CP037939">
    <property type="protein sequence ID" value="QBR47279.1"/>
    <property type="molecule type" value="Genomic_DNA"/>
</dbReference>
<keyword evidence="3" id="KW-0131">Cell cycle</keyword>
<dbReference type="Proteomes" id="UP000295756">
    <property type="component" value="Chromosome"/>
</dbReference>
<dbReference type="InterPro" id="IPR002942">
    <property type="entry name" value="S4_RNA-bd"/>
</dbReference>
<dbReference type="Pfam" id="PF21278">
    <property type="entry name" value="YlmH_1st"/>
    <property type="match status" value="1"/>
</dbReference>
<dbReference type="Gene3D" id="3.30.70.330">
    <property type="match status" value="1"/>
</dbReference>
<protein>
    <submittedName>
        <fullName evidence="3">Cell division protein</fullName>
    </submittedName>
</protein>
<dbReference type="InterPro" id="IPR048443">
    <property type="entry name" value="RqcP2_N"/>
</dbReference>
<dbReference type="GO" id="GO:0051301">
    <property type="term" value="P:cell division"/>
    <property type="evidence" value="ECO:0007669"/>
    <property type="project" value="UniProtKB-KW"/>
</dbReference>
<dbReference type="Gene3D" id="3.30.1370.160">
    <property type="match status" value="1"/>
</dbReference>
<evidence type="ECO:0000256" key="1">
    <source>
        <dbReference type="PROSITE-ProRule" id="PRU00182"/>
    </source>
</evidence>
<keyword evidence="4" id="KW-1185">Reference proteome</keyword>
<dbReference type="SMART" id="SM00363">
    <property type="entry name" value="S4"/>
    <property type="match status" value="1"/>
</dbReference>
<feature type="domain" description="RNA-binding S4" evidence="2">
    <location>
        <begin position="187"/>
        <end position="250"/>
    </location>
</feature>
<dbReference type="InterPro" id="IPR036986">
    <property type="entry name" value="S4_RNA-bd_sf"/>
</dbReference>
<dbReference type="InterPro" id="IPR012677">
    <property type="entry name" value="Nucleotide-bd_a/b_plait_sf"/>
</dbReference>
<evidence type="ECO:0000259" key="2">
    <source>
        <dbReference type="SMART" id="SM00363"/>
    </source>
</evidence>
<dbReference type="PROSITE" id="PS50889">
    <property type="entry name" value="S4"/>
    <property type="match status" value="1"/>
</dbReference>
<gene>
    <name evidence="3" type="ORF">EW139_03735</name>
</gene>
<sequence>MTESAVAVTQHFRPEEEKFIQQASDWIRQSEDEYRGILTRFLNPREQYILQTCVNRAKDLVVQFNGVVPHAESQRAFIAPSFYEIELSDFELALLEIKYPVKFTELHHATILGSFMSAGIERAVIGDILSHQDQWQIVVDAKMVTYIQQTVEKIGRVRITLMEQNLDHIPVTDRDDWDEVFLLLSSLRIDTAVSAAFDISRRMAKSLVEQEQVRINWATMLKPDHVIAVGDMVSVRHYGRLQLVMIDGLTKKDKIKTVVNIIRR</sequence>
<dbReference type="InterPro" id="IPR040591">
    <property type="entry name" value="RqcP2_RBD"/>
</dbReference>
<evidence type="ECO:0000313" key="4">
    <source>
        <dbReference type="Proteomes" id="UP000295756"/>
    </source>
</evidence>
<proteinExistence type="predicted"/>
<accession>A0ABX5SLH5</accession>
<organism evidence="3 4">
    <name type="scientific">Leuconostoc kimchii</name>
    <dbReference type="NCBI Taxonomy" id="136609"/>
    <lineage>
        <taxon>Bacteria</taxon>
        <taxon>Bacillati</taxon>
        <taxon>Bacillota</taxon>
        <taxon>Bacilli</taxon>
        <taxon>Lactobacillales</taxon>
        <taxon>Lactobacillaceae</taxon>
        <taxon>Leuconostoc</taxon>
    </lineage>
</organism>
<dbReference type="PANTHER" id="PTHR13633:SF3">
    <property type="entry name" value="MITOCHONDRIAL TRANSCRIPTION RESCUE FACTOR 1"/>
    <property type="match status" value="1"/>
</dbReference>
<dbReference type="CDD" id="cd00165">
    <property type="entry name" value="S4"/>
    <property type="match status" value="1"/>
</dbReference>
<dbReference type="Pfam" id="PF17774">
    <property type="entry name" value="YlmH_RBD"/>
    <property type="match status" value="1"/>
</dbReference>
<name>A0ABX5SLH5_9LACO</name>
<dbReference type="RefSeq" id="WP_013102608.1">
    <property type="nucleotide sequence ID" value="NZ_CP037939.1"/>
</dbReference>
<keyword evidence="3" id="KW-0132">Cell division</keyword>
<evidence type="ECO:0000313" key="3">
    <source>
        <dbReference type="EMBL" id="QBR47279.1"/>
    </source>
</evidence>
<dbReference type="Gene3D" id="3.10.290.10">
    <property type="entry name" value="RNA-binding S4 domain"/>
    <property type="match status" value="1"/>
</dbReference>
<dbReference type="PANTHER" id="PTHR13633">
    <property type="entry name" value="MITOCHONDRIAL TRANSCRIPTION RESCUE FACTOR 1"/>
    <property type="match status" value="1"/>
</dbReference>